<dbReference type="Proteomes" id="UP000224006">
    <property type="component" value="Chromosome V"/>
</dbReference>
<feature type="compositionally biased region" description="Basic and acidic residues" evidence="1">
    <location>
        <begin position="33"/>
        <end position="43"/>
    </location>
</feature>
<protein>
    <recommendedName>
        <fullName evidence="5">Transmembrane protein</fullName>
    </recommendedName>
</protein>
<feature type="region of interest" description="Disordered" evidence="1">
    <location>
        <begin position="1"/>
        <end position="43"/>
    </location>
</feature>
<feature type="region of interest" description="Disordered" evidence="1">
    <location>
        <begin position="300"/>
        <end position="331"/>
    </location>
</feature>
<evidence type="ECO:0008006" key="5">
    <source>
        <dbReference type="Google" id="ProtNLM"/>
    </source>
</evidence>
<dbReference type="EMBL" id="NWUJ01000005">
    <property type="protein sequence ID" value="PFH35224.1"/>
    <property type="molecule type" value="Genomic_DNA"/>
</dbReference>
<gene>
    <name evidence="3" type="ORF">BESB_061110</name>
</gene>
<evidence type="ECO:0000313" key="3">
    <source>
        <dbReference type="EMBL" id="PFH35224.1"/>
    </source>
</evidence>
<dbReference type="KEGG" id="bbes:BESB_061110"/>
<dbReference type="RefSeq" id="XP_029219233.1">
    <property type="nucleotide sequence ID" value="XM_029364525.1"/>
</dbReference>
<keyword evidence="2" id="KW-0812">Transmembrane</keyword>
<reference evidence="3 4" key="1">
    <citation type="submission" date="2017-09" db="EMBL/GenBank/DDBJ databases">
        <title>Genome sequencing of Besnoitia besnoiti strain Bb-Ger1.</title>
        <authorList>
            <person name="Schares G."/>
            <person name="Venepally P."/>
            <person name="Lorenzi H.A."/>
        </authorList>
    </citation>
    <scope>NUCLEOTIDE SEQUENCE [LARGE SCALE GENOMIC DNA]</scope>
    <source>
        <strain evidence="3 4">Bb-Ger1</strain>
    </source>
</reference>
<accession>A0A2A9MDE3</accession>
<comment type="caution">
    <text evidence="3">The sequence shown here is derived from an EMBL/GenBank/DDBJ whole genome shotgun (WGS) entry which is preliminary data.</text>
</comment>
<evidence type="ECO:0000313" key="4">
    <source>
        <dbReference type="Proteomes" id="UP000224006"/>
    </source>
</evidence>
<dbReference type="VEuPathDB" id="ToxoDB:BESB_061110"/>
<feature type="transmembrane region" description="Helical" evidence="2">
    <location>
        <begin position="179"/>
        <end position="197"/>
    </location>
</feature>
<feature type="transmembrane region" description="Helical" evidence="2">
    <location>
        <begin position="249"/>
        <end position="282"/>
    </location>
</feature>
<proteinExistence type="predicted"/>
<keyword evidence="2" id="KW-1133">Transmembrane helix</keyword>
<dbReference type="AlphaFoldDB" id="A0A2A9MDE3"/>
<dbReference type="GeneID" id="40311039"/>
<dbReference type="OrthoDB" id="332180at2759"/>
<sequence length="331" mass="35623">MSFVAGASVKQAGENAERVQEVPRGSVPGVIEDGDRREAGGKSAETAKKLGSSFSNLFSVDSLAVYGDSSSSSVIKAFFADPPSVATIVSQGLDAVIQPFFQAVLPLPHEGNSPRLGEASPPEKDKSEKLSNRGLPPFPIIQSTDLGGSSLRSPFSSSGSGTSDLFSRLSSILFEHPQVLLLLAGHLLLFAFVFLSRCHQGAQLFLLFFLSVLLFCSKDVSEVCVRLLYNYPESFAFCRFLSLDTEDGHNVLFLFWCVPLLACLGTLSGLLVWDLVTSLLLLTTWKKKLALQKCQRKGAQTSEKADQATFASSAGHGSERAIRARLPATTK</sequence>
<feature type="region of interest" description="Disordered" evidence="1">
    <location>
        <begin position="111"/>
        <end position="138"/>
    </location>
</feature>
<evidence type="ECO:0000256" key="2">
    <source>
        <dbReference type="SAM" id="Phobius"/>
    </source>
</evidence>
<name>A0A2A9MDE3_BESBE</name>
<organism evidence="3 4">
    <name type="scientific">Besnoitia besnoiti</name>
    <name type="common">Apicomplexan protozoan</name>
    <dbReference type="NCBI Taxonomy" id="94643"/>
    <lineage>
        <taxon>Eukaryota</taxon>
        <taxon>Sar</taxon>
        <taxon>Alveolata</taxon>
        <taxon>Apicomplexa</taxon>
        <taxon>Conoidasida</taxon>
        <taxon>Coccidia</taxon>
        <taxon>Eucoccidiorida</taxon>
        <taxon>Eimeriorina</taxon>
        <taxon>Sarcocystidae</taxon>
        <taxon>Besnoitia</taxon>
    </lineage>
</organism>
<keyword evidence="2" id="KW-0472">Membrane</keyword>
<evidence type="ECO:0000256" key="1">
    <source>
        <dbReference type="SAM" id="MobiDB-lite"/>
    </source>
</evidence>
<feature type="compositionally biased region" description="Basic and acidic residues" evidence="1">
    <location>
        <begin position="121"/>
        <end position="131"/>
    </location>
</feature>
<keyword evidence="4" id="KW-1185">Reference proteome</keyword>